<evidence type="ECO:0000313" key="2">
    <source>
        <dbReference type="EMBL" id="PSR81537.1"/>
    </source>
</evidence>
<name>A0A2T3A2C1_9PEZI</name>
<accession>A0A2T3A2C1</accession>
<evidence type="ECO:0000256" key="1">
    <source>
        <dbReference type="SAM" id="MobiDB-lite"/>
    </source>
</evidence>
<evidence type="ECO:0000313" key="3">
    <source>
        <dbReference type="Proteomes" id="UP000241462"/>
    </source>
</evidence>
<proteinExistence type="predicted"/>
<dbReference type="AlphaFoldDB" id="A0A2T3A2C1"/>
<reference evidence="2 3" key="1">
    <citation type="journal article" date="2018" name="Mycol. Prog.">
        <title>Coniella lustricola, a new species from submerged detritus.</title>
        <authorList>
            <person name="Raudabaugh D.B."/>
            <person name="Iturriaga T."/>
            <person name="Carver A."/>
            <person name="Mondo S."/>
            <person name="Pangilinan J."/>
            <person name="Lipzen A."/>
            <person name="He G."/>
            <person name="Amirebrahimi M."/>
            <person name="Grigoriev I.V."/>
            <person name="Miller A.N."/>
        </authorList>
    </citation>
    <scope>NUCLEOTIDE SEQUENCE [LARGE SCALE GENOMIC DNA]</scope>
    <source>
        <strain evidence="2 3">B22-T-1</strain>
    </source>
</reference>
<feature type="region of interest" description="Disordered" evidence="1">
    <location>
        <begin position="66"/>
        <end position="130"/>
    </location>
</feature>
<sequence length="252" mass="28169">MVIWRSCKASHHDLQSTLLSGQLSTPKMSHGPARGQAKERLAVNCLRVPHCCQRLVGKHARRASMNFPTTTTTSATTTTTTTTNTFMTDGSSQSSTQTSKHIPHSAVGGTALAQHELRPPQTRTRSHIDAKKKKRAVLRCHLAFGFFDGEKTVDCFFVHDFVLIPRKGAYGKKDIQKKRTFFEKKKKKKHHLQSINTHTQLLGTRTDALCLSVGYMSWSSHIDTALQNANDLSSSAGLAQHNHLPLWRLDRF</sequence>
<keyword evidence="3" id="KW-1185">Reference proteome</keyword>
<gene>
    <name evidence="2" type="ORF">BD289DRAFT_35171</name>
</gene>
<protein>
    <submittedName>
        <fullName evidence="2">Uncharacterized protein</fullName>
    </submittedName>
</protein>
<dbReference type="Proteomes" id="UP000241462">
    <property type="component" value="Unassembled WGS sequence"/>
</dbReference>
<dbReference type="InParanoid" id="A0A2T3A2C1"/>
<feature type="compositionally biased region" description="Low complexity" evidence="1">
    <location>
        <begin position="69"/>
        <end position="99"/>
    </location>
</feature>
<organism evidence="2 3">
    <name type="scientific">Coniella lustricola</name>
    <dbReference type="NCBI Taxonomy" id="2025994"/>
    <lineage>
        <taxon>Eukaryota</taxon>
        <taxon>Fungi</taxon>
        <taxon>Dikarya</taxon>
        <taxon>Ascomycota</taxon>
        <taxon>Pezizomycotina</taxon>
        <taxon>Sordariomycetes</taxon>
        <taxon>Sordariomycetidae</taxon>
        <taxon>Diaporthales</taxon>
        <taxon>Schizoparmaceae</taxon>
        <taxon>Coniella</taxon>
    </lineage>
</organism>
<dbReference type="EMBL" id="KZ678499">
    <property type="protein sequence ID" value="PSR81537.1"/>
    <property type="molecule type" value="Genomic_DNA"/>
</dbReference>